<dbReference type="RefSeq" id="WP_107289164.1">
    <property type="nucleotide sequence ID" value="NZ_PYNF01000003.1"/>
</dbReference>
<accession>A0A2T3KLD8</accession>
<comment type="caution">
    <text evidence="1">The sequence shown here is derived from an EMBL/GenBank/DDBJ whole genome shotgun (WGS) entry which is preliminary data.</text>
</comment>
<dbReference type="Proteomes" id="UP000241426">
    <property type="component" value="Unassembled WGS sequence"/>
</dbReference>
<dbReference type="EMBL" id="PYNF01000003">
    <property type="protein sequence ID" value="PSV00534.1"/>
    <property type="molecule type" value="Genomic_DNA"/>
</dbReference>
<dbReference type="AlphaFoldDB" id="A0A2T3KLD8"/>
<sequence length="64" mass="7455">MIKTKKEDAFSCTYFLNKTKNKKIIIANNESEAKRKLIAFFYPAKLDIADIKILPVFKFIEALQ</sequence>
<evidence type="ECO:0000313" key="1">
    <source>
        <dbReference type="EMBL" id="PSV00534.1"/>
    </source>
</evidence>
<organism evidence="1 2">
    <name type="scientific">Photobacterium kishitanii</name>
    <dbReference type="NCBI Taxonomy" id="318456"/>
    <lineage>
        <taxon>Bacteria</taxon>
        <taxon>Pseudomonadati</taxon>
        <taxon>Pseudomonadota</taxon>
        <taxon>Gammaproteobacteria</taxon>
        <taxon>Vibrionales</taxon>
        <taxon>Vibrionaceae</taxon>
        <taxon>Photobacterium</taxon>
    </lineage>
</organism>
<name>A0A2T3KLD8_9GAMM</name>
<gene>
    <name evidence="1" type="ORF">C9J27_05210</name>
</gene>
<reference evidence="1 2" key="1">
    <citation type="submission" date="2018-01" db="EMBL/GenBank/DDBJ databases">
        <title>Whole genome sequencing of Histamine producing bacteria.</title>
        <authorList>
            <person name="Butler K."/>
        </authorList>
    </citation>
    <scope>NUCLEOTIDE SEQUENCE [LARGE SCALE GENOMIC DNA]</scope>
    <source>
        <strain evidence="1 2">FS-7.2</strain>
    </source>
</reference>
<evidence type="ECO:0000313" key="2">
    <source>
        <dbReference type="Proteomes" id="UP000241426"/>
    </source>
</evidence>
<protein>
    <submittedName>
        <fullName evidence="1">Uncharacterized protein</fullName>
    </submittedName>
</protein>
<proteinExistence type="predicted"/>